<dbReference type="Gene3D" id="3.10.50.40">
    <property type="match status" value="1"/>
</dbReference>
<dbReference type="SUPFAM" id="SSF54534">
    <property type="entry name" value="FKBP-like"/>
    <property type="match status" value="1"/>
</dbReference>
<evidence type="ECO:0000313" key="6">
    <source>
        <dbReference type="EMBL" id="SNZ00373.1"/>
    </source>
</evidence>
<feature type="domain" description="PPIase FKBP-type" evidence="5">
    <location>
        <begin position="88"/>
        <end position="175"/>
    </location>
</feature>
<gene>
    <name evidence="6" type="ORF">SAMN06265377_2195</name>
</gene>
<name>A0A285MUJ8_9FLAO</name>
<evidence type="ECO:0000313" key="7">
    <source>
        <dbReference type="Proteomes" id="UP000219048"/>
    </source>
</evidence>
<protein>
    <recommendedName>
        <fullName evidence="4">Peptidyl-prolyl cis-trans isomerase</fullName>
        <ecNumber evidence="4">5.2.1.8</ecNumber>
    </recommendedName>
</protein>
<keyword evidence="3 4" id="KW-0413">Isomerase</keyword>
<dbReference type="EMBL" id="OBEH01000003">
    <property type="protein sequence ID" value="SNZ00373.1"/>
    <property type="molecule type" value="Genomic_DNA"/>
</dbReference>
<evidence type="ECO:0000256" key="2">
    <source>
        <dbReference type="ARBA" id="ARBA00023110"/>
    </source>
</evidence>
<dbReference type="NCBIfam" id="TIGR03516">
    <property type="entry name" value="ppisom_GldI"/>
    <property type="match status" value="1"/>
</dbReference>
<comment type="similarity">
    <text evidence="4">Belongs to the FKBP-type PPIase family.</text>
</comment>
<dbReference type="OrthoDB" id="1093155at2"/>
<keyword evidence="2 3" id="KW-0697">Rotamase</keyword>
<dbReference type="InterPro" id="IPR019869">
    <property type="entry name" value="Motility-assoc_PPIase_GldI"/>
</dbReference>
<dbReference type="EC" id="5.2.1.8" evidence="4"/>
<evidence type="ECO:0000256" key="1">
    <source>
        <dbReference type="ARBA" id="ARBA00000971"/>
    </source>
</evidence>
<dbReference type="RefSeq" id="WP_097045844.1">
    <property type="nucleotide sequence ID" value="NZ_OBEH01000003.1"/>
</dbReference>
<dbReference type="AlphaFoldDB" id="A0A285MUJ8"/>
<evidence type="ECO:0000256" key="3">
    <source>
        <dbReference type="PROSITE-ProRule" id="PRU00277"/>
    </source>
</evidence>
<dbReference type="Pfam" id="PF00254">
    <property type="entry name" value="FKBP_C"/>
    <property type="match status" value="1"/>
</dbReference>
<reference evidence="7" key="1">
    <citation type="submission" date="2017-09" db="EMBL/GenBank/DDBJ databases">
        <authorList>
            <person name="Varghese N."/>
            <person name="Submissions S."/>
        </authorList>
    </citation>
    <scope>NUCLEOTIDE SEQUENCE [LARGE SCALE GENOMIC DNA]</scope>
    <source>
        <strain evidence="7">DSM 25885</strain>
    </source>
</reference>
<accession>A0A285MUJ8</accession>
<proteinExistence type="inferred from homology"/>
<sequence length="188" mass="21377">MRTIFFLFMAFLLVNCGGPEPRKPVKVKSGSFFKESVERNKQLLQAEEKIIQSIIAKDTVHNYIASPSGFWYYFDTKNQNSIYTPKTNDQILFSYNLVTFGNDTLYTMKDMGPTSYVVDKEQLFPGLQNAVKLLKINERATFLFPSLQAYGYHGDGSAIGPKTPLKSTIELHTIIINQDSLNLKTENQ</sequence>
<dbReference type="Proteomes" id="UP000219048">
    <property type="component" value="Unassembled WGS sequence"/>
</dbReference>
<dbReference type="InterPro" id="IPR001179">
    <property type="entry name" value="PPIase_FKBP_dom"/>
</dbReference>
<dbReference type="InterPro" id="IPR046357">
    <property type="entry name" value="PPIase_dom_sf"/>
</dbReference>
<comment type="catalytic activity">
    <reaction evidence="1 3 4">
        <text>[protein]-peptidylproline (omega=180) = [protein]-peptidylproline (omega=0)</text>
        <dbReference type="Rhea" id="RHEA:16237"/>
        <dbReference type="Rhea" id="RHEA-COMP:10747"/>
        <dbReference type="Rhea" id="RHEA-COMP:10748"/>
        <dbReference type="ChEBI" id="CHEBI:83833"/>
        <dbReference type="ChEBI" id="CHEBI:83834"/>
        <dbReference type="EC" id="5.2.1.8"/>
    </reaction>
</comment>
<dbReference type="PROSITE" id="PS50059">
    <property type="entry name" value="FKBP_PPIASE"/>
    <property type="match status" value="1"/>
</dbReference>
<keyword evidence="7" id="KW-1185">Reference proteome</keyword>
<organism evidence="6 7">
    <name type="scientific">Flagellimonas pacifica</name>
    <dbReference type="NCBI Taxonomy" id="1247520"/>
    <lineage>
        <taxon>Bacteria</taxon>
        <taxon>Pseudomonadati</taxon>
        <taxon>Bacteroidota</taxon>
        <taxon>Flavobacteriia</taxon>
        <taxon>Flavobacteriales</taxon>
        <taxon>Flavobacteriaceae</taxon>
        <taxon>Flagellimonas</taxon>
    </lineage>
</organism>
<evidence type="ECO:0000259" key="5">
    <source>
        <dbReference type="PROSITE" id="PS50059"/>
    </source>
</evidence>
<evidence type="ECO:0000256" key="4">
    <source>
        <dbReference type="RuleBase" id="RU003915"/>
    </source>
</evidence>
<dbReference type="GO" id="GO:0003755">
    <property type="term" value="F:peptidyl-prolyl cis-trans isomerase activity"/>
    <property type="evidence" value="ECO:0007669"/>
    <property type="project" value="UniProtKB-UniRule"/>
</dbReference>